<dbReference type="Proteomes" id="UP001301958">
    <property type="component" value="Unassembled WGS sequence"/>
</dbReference>
<evidence type="ECO:0000313" key="2">
    <source>
        <dbReference type="EMBL" id="KAK4231457.1"/>
    </source>
</evidence>
<reference evidence="2" key="2">
    <citation type="submission" date="2023-05" db="EMBL/GenBank/DDBJ databases">
        <authorList>
            <consortium name="Lawrence Berkeley National Laboratory"/>
            <person name="Steindorff A."/>
            <person name="Hensen N."/>
            <person name="Bonometti L."/>
            <person name="Westerberg I."/>
            <person name="Brannstrom I.O."/>
            <person name="Guillou S."/>
            <person name="Cros-Aarteil S."/>
            <person name="Calhoun S."/>
            <person name="Haridas S."/>
            <person name="Kuo A."/>
            <person name="Mondo S."/>
            <person name="Pangilinan J."/>
            <person name="Riley R."/>
            <person name="Labutti K."/>
            <person name="Andreopoulos B."/>
            <person name="Lipzen A."/>
            <person name="Chen C."/>
            <person name="Yanf M."/>
            <person name="Daum C."/>
            <person name="Ng V."/>
            <person name="Clum A."/>
            <person name="Ohm R."/>
            <person name="Martin F."/>
            <person name="Silar P."/>
            <person name="Natvig D."/>
            <person name="Lalanne C."/>
            <person name="Gautier V."/>
            <person name="Ament-Velasquez S.L."/>
            <person name="Kruys A."/>
            <person name="Hutchinson M.I."/>
            <person name="Powell A.J."/>
            <person name="Barry K."/>
            <person name="Miller A.N."/>
            <person name="Grigoriev I.V."/>
            <person name="Debuchy R."/>
            <person name="Gladieux P."/>
            <person name="Thoren M.H."/>
            <person name="Johannesson H."/>
        </authorList>
    </citation>
    <scope>NUCLEOTIDE SEQUENCE</scope>
    <source>
        <strain evidence="2">CBS 990.96</strain>
    </source>
</reference>
<comment type="caution">
    <text evidence="2">The sequence shown here is derived from an EMBL/GenBank/DDBJ whole genome shotgun (WGS) entry which is preliminary data.</text>
</comment>
<sequence>MVEILQRVTRLENGLSELPTQNQCYGIFEKVKSLPDGLSELPTQHQFNAILDKMTDLTKKITELLKNVESHSPAAAPPSVSAGAGVSSQAPISPQTDEAHYKYGSSVHEMMGWPLVKKLLEAVQPSVPHLNLSTLDEDGVSAMLASTAFPMPRSKYRLLTMNWWYSRA</sequence>
<name>A0AAN7BY56_9PEZI</name>
<proteinExistence type="predicted"/>
<accession>A0AAN7BY56</accession>
<feature type="compositionally biased region" description="Low complexity" evidence="1">
    <location>
        <begin position="70"/>
        <end position="91"/>
    </location>
</feature>
<evidence type="ECO:0000313" key="3">
    <source>
        <dbReference type="Proteomes" id="UP001301958"/>
    </source>
</evidence>
<gene>
    <name evidence="2" type="ORF">QBC38DRAFT_465752</name>
</gene>
<reference evidence="2" key="1">
    <citation type="journal article" date="2023" name="Mol. Phylogenet. Evol.">
        <title>Genome-scale phylogeny and comparative genomics of the fungal order Sordariales.</title>
        <authorList>
            <person name="Hensen N."/>
            <person name="Bonometti L."/>
            <person name="Westerberg I."/>
            <person name="Brannstrom I.O."/>
            <person name="Guillou S."/>
            <person name="Cros-Aarteil S."/>
            <person name="Calhoun S."/>
            <person name="Haridas S."/>
            <person name="Kuo A."/>
            <person name="Mondo S."/>
            <person name="Pangilinan J."/>
            <person name="Riley R."/>
            <person name="LaButti K."/>
            <person name="Andreopoulos B."/>
            <person name="Lipzen A."/>
            <person name="Chen C."/>
            <person name="Yan M."/>
            <person name="Daum C."/>
            <person name="Ng V."/>
            <person name="Clum A."/>
            <person name="Steindorff A."/>
            <person name="Ohm R.A."/>
            <person name="Martin F."/>
            <person name="Silar P."/>
            <person name="Natvig D.O."/>
            <person name="Lalanne C."/>
            <person name="Gautier V."/>
            <person name="Ament-Velasquez S.L."/>
            <person name="Kruys A."/>
            <person name="Hutchinson M.I."/>
            <person name="Powell A.J."/>
            <person name="Barry K."/>
            <person name="Miller A.N."/>
            <person name="Grigoriev I.V."/>
            <person name="Debuchy R."/>
            <person name="Gladieux P."/>
            <person name="Hiltunen Thoren M."/>
            <person name="Johannesson H."/>
        </authorList>
    </citation>
    <scope>NUCLEOTIDE SEQUENCE</scope>
    <source>
        <strain evidence="2">CBS 990.96</strain>
    </source>
</reference>
<dbReference type="EMBL" id="MU865292">
    <property type="protein sequence ID" value="KAK4231457.1"/>
    <property type="molecule type" value="Genomic_DNA"/>
</dbReference>
<feature type="region of interest" description="Disordered" evidence="1">
    <location>
        <begin position="70"/>
        <end position="94"/>
    </location>
</feature>
<keyword evidence="3" id="KW-1185">Reference proteome</keyword>
<dbReference type="AlphaFoldDB" id="A0AAN7BY56"/>
<protein>
    <submittedName>
        <fullName evidence="2">Uncharacterized protein</fullName>
    </submittedName>
</protein>
<organism evidence="2 3">
    <name type="scientific">Podospora fimiseda</name>
    <dbReference type="NCBI Taxonomy" id="252190"/>
    <lineage>
        <taxon>Eukaryota</taxon>
        <taxon>Fungi</taxon>
        <taxon>Dikarya</taxon>
        <taxon>Ascomycota</taxon>
        <taxon>Pezizomycotina</taxon>
        <taxon>Sordariomycetes</taxon>
        <taxon>Sordariomycetidae</taxon>
        <taxon>Sordariales</taxon>
        <taxon>Podosporaceae</taxon>
        <taxon>Podospora</taxon>
    </lineage>
</organism>
<evidence type="ECO:0000256" key="1">
    <source>
        <dbReference type="SAM" id="MobiDB-lite"/>
    </source>
</evidence>